<protein>
    <submittedName>
        <fullName evidence="1">Unannotated protein</fullName>
    </submittedName>
</protein>
<proteinExistence type="predicted"/>
<evidence type="ECO:0000313" key="1">
    <source>
        <dbReference type="EMBL" id="CAB4607859.1"/>
    </source>
</evidence>
<reference evidence="1" key="1">
    <citation type="submission" date="2020-05" db="EMBL/GenBank/DDBJ databases">
        <authorList>
            <person name="Chiriac C."/>
            <person name="Salcher M."/>
            <person name="Ghai R."/>
            <person name="Kavagutti S V."/>
        </authorList>
    </citation>
    <scope>NUCLEOTIDE SEQUENCE</scope>
</reference>
<gene>
    <name evidence="1" type="ORF">UFOPK1820_01164</name>
</gene>
<accession>A0A6J6H7V6</accession>
<organism evidence="1">
    <name type="scientific">freshwater metagenome</name>
    <dbReference type="NCBI Taxonomy" id="449393"/>
    <lineage>
        <taxon>unclassified sequences</taxon>
        <taxon>metagenomes</taxon>
        <taxon>ecological metagenomes</taxon>
    </lineage>
</organism>
<dbReference type="EMBL" id="CAEZUK010000213">
    <property type="protein sequence ID" value="CAB4607859.1"/>
    <property type="molecule type" value="Genomic_DNA"/>
</dbReference>
<name>A0A6J6H7V6_9ZZZZ</name>
<sequence length="82" mass="9243">MGSERNSAPFGDEHSLIRKFFQEFVGDNVTGIGLGRHVRQLRSVQQVLHDKESEFVILRPLLGGDALSRDHVMDFLVPVKVL</sequence>
<dbReference type="AlphaFoldDB" id="A0A6J6H7V6"/>